<comment type="catalytic activity">
    <reaction evidence="3">
        <text>D-glyceraldehyde 3-phosphate = dihydroxyacetone phosphate</text>
        <dbReference type="Rhea" id="RHEA:18585"/>
        <dbReference type="ChEBI" id="CHEBI:57642"/>
        <dbReference type="ChEBI" id="CHEBI:59776"/>
        <dbReference type="EC" id="5.3.1.1"/>
    </reaction>
</comment>
<dbReference type="PANTHER" id="PTHR21139:SF42">
    <property type="entry name" value="TRIOSEPHOSPHATE ISOMERASE"/>
    <property type="match status" value="1"/>
</dbReference>
<dbReference type="GO" id="GO:0005829">
    <property type="term" value="C:cytosol"/>
    <property type="evidence" value="ECO:0007669"/>
    <property type="project" value="TreeGrafter"/>
</dbReference>
<accession>A0A1F8FB55</accession>
<keyword evidence="2 3" id="KW-0413">Isomerase</keyword>
<comment type="caution">
    <text evidence="4">The sequence shown here is derived from an EMBL/GenBank/DDBJ whole genome shotgun (WGS) entry which is preliminary data.</text>
</comment>
<dbReference type="EC" id="5.3.1.1" evidence="3"/>
<evidence type="ECO:0000256" key="1">
    <source>
        <dbReference type="ARBA" id="ARBA00007422"/>
    </source>
</evidence>
<dbReference type="Proteomes" id="UP000178908">
    <property type="component" value="Unassembled WGS sequence"/>
</dbReference>
<dbReference type="PROSITE" id="PS51440">
    <property type="entry name" value="TIM_2"/>
    <property type="match status" value="1"/>
</dbReference>
<dbReference type="GO" id="GO:0004807">
    <property type="term" value="F:triose-phosphate isomerase activity"/>
    <property type="evidence" value="ECO:0007669"/>
    <property type="project" value="UniProtKB-EC"/>
</dbReference>
<comment type="subcellular location">
    <subcellularLocation>
        <location evidence="3">Cytoplasm</location>
    </subcellularLocation>
</comment>
<sequence length="263" mass="28917">MKKYIIANWKNHPDSLAEAQEILEFTNDYLESLNDSSAGGKEFSLVICPPFVFTEEVGKILKTSHLEHNAVLGVQDIVIEDKTTLTGEVSGPMLQKLGVQYVIIGHSERRWKLGESNETVNQKLKTTLRNGFIPIVCIGERVRDDNFEKFLEGQITGTFEGLSADEIGKCIIAYEPVGAISTNPGARPDTPASALESIYIIKEVLAKTYNLKPNNLVLYGGSVNSKNVRDFLGEEEIDGVLVGGASVNKEEFVKILEITASLK</sequence>
<dbReference type="PANTHER" id="PTHR21139">
    <property type="entry name" value="TRIOSEPHOSPHATE ISOMERASE"/>
    <property type="match status" value="1"/>
</dbReference>
<dbReference type="GO" id="GO:0006094">
    <property type="term" value="P:gluconeogenesis"/>
    <property type="evidence" value="ECO:0007669"/>
    <property type="project" value="UniProtKB-UniPathway"/>
</dbReference>
<gene>
    <name evidence="4" type="ORF">A3C61_00095</name>
</gene>
<reference evidence="4 5" key="1">
    <citation type="journal article" date="2016" name="Nat. Commun.">
        <title>Thousands of microbial genomes shed light on interconnected biogeochemical processes in an aquifer system.</title>
        <authorList>
            <person name="Anantharaman K."/>
            <person name="Brown C.T."/>
            <person name="Hug L.A."/>
            <person name="Sharon I."/>
            <person name="Castelle C.J."/>
            <person name="Probst A.J."/>
            <person name="Thomas B.C."/>
            <person name="Singh A."/>
            <person name="Wilkins M.J."/>
            <person name="Karaoz U."/>
            <person name="Brodie E.L."/>
            <person name="Williams K.H."/>
            <person name="Hubbard S.S."/>
            <person name="Banfield J.F."/>
        </authorList>
    </citation>
    <scope>NUCLEOTIDE SEQUENCE [LARGE SCALE GENOMIC DNA]</scope>
</reference>
<evidence type="ECO:0000313" key="5">
    <source>
        <dbReference type="Proteomes" id="UP000178908"/>
    </source>
</evidence>
<dbReference type="Gene3D" id="3.20.20.70">
    <property type="entry name" value="Aldolase class I"/>
    <property type="match status" value="1"/>
</dbReference>
<dbReference type="EMBL" id="MGJO01000012">
    <property type="protein sequence ID" value="OGN09798.1"/>
    <property type="molecule type" value="Genomic_DNA"/>
</dbReference>
<comment type="similarity">
    <text evidence="1 3">Belongs to the triosephosphate isomerase family.</text>
</comment>
<dbReference type="Pfam" id="PF00121">
    <property type="entry name" value="TIM"/>
    <property type="match status" value="1"/>
</dbReference>
<dbReference type="GO" id="GO:0006096">
    <property type="term" value="P:glycolytic process"/>
    <property type="evidence" value="ECO:0007669"/>
    <property type="project" value="UniProtKB-UniPathway"/>
</dbReference>
<dbReference type="InterPro" id="IPR013785">
    <property type="entry name" value="Aldolase_TIM"/>
</dbReference>
<dbReference type="InterPro" id="IPR000652">
    <property type="entry name" value="Triosephosphate_isomerase"/>
</dbReference>
<dbReference type="GO" id="GO:0019563">
    <property type="term" value="P:glycerol catabolic process"/>
    <property type="evidence" value="ECO:0007669"/>
    <property type="project" value="TreeGrafter"/>
</dbReference>
<keyword evidence="3" id="KW-0963">Cytoplasm</keyword>
<dbReference type="GO" id="GO:0046166">
    <property type="term" value="P:glyceraldehyde-3-phosphate biosynthetic process"/>
    <property type="evidence" value="ECO:0007669"/>
    <property type="project" value="TreeGrafter"/>
</dbReference>
<dbReference type="UniPathway" id="UPA00109">
    <property type="reaction ID" value="UER00189"/>
</dbReference>
<keyword evidence="3" id="KW-0324">Glycolysis</keyword>
<comment type="pathway">
    <text evidence="3">Carbohydrate degradation; glycolysis; D-glyceraldehyde 3-phosphate from glycerone phosphate: step 1/1.</text>
</comment>
<dbReference type="SUPFAM" id="SSF51351">
    <property type="entry name" value="Triosephosphate isomerase (TIM)"/>
    <property type="match status" value="1"/>
</dbReference>
<dbReference type="InterPro" id="IPR035990">
    <property type="entry name" value="TIM_sf"/>
</dbReference>
<organism evidence="4 5">
    <name type="scientific">Candidatus Yanofskybacteria bacterium RIFCSPHIGHO2_02_FULL_39_10</name>
    <dbReference type="NCBI Taxonomy" id="1802674"/>
    <lineage>
        <taxon>Bacteria</taxon>
        <taxon>Candidatus Yanofskyibacteriota</taxon>
    </lineage>
</organism>
<comment type="subunit">
    <text evidence="3">Homodimer.</text>
</comment>
<evidence type="ECO:0000256" key="2">
    <source>
        <dbReference type="ARBA" id="ARBA00023235"/>
    </source>
</evidence>
<protein>
    <recommendedName>
        <fullName evidence="3">Triosephosphate isomerase</fullName>
        <ecNumber evidence="3">5.3.1.1</ecNumber>
    </recommendedName>
</protein>
<keyword evidence="3" id="KW-0312">Gluconeogenesis</keyword>
<dbReference type="AlphaFoldDB" id="A0A1F8FB55"/>
<comment type="pathway">
    <text evidence="3">Carbohydrate biosynthesis; gluconeogenesis.</text>
</comment>
<evidence type="ECO:0000256" key="3">
    <source>
        <dbReference type="RuleBase" id="RU363013"/>
    </source>
</evidence>
<proteinExistence type="inferred from homology"/>
<evidence type="ECO:0000313" key="4">
    <source>
        <dbReference type="EMBL" id="OGN09798.1"/>
    </source>
</evidence>
<dbReference type="CDD" id="cd00311">
    <property type="entry name" value="TIM"/>
    <property type="match status" value="1"/>
</dbReference>
<dbReference type="UniPathway" id="UPA00138"/>
<name>A0A1F8FB55_9BACT</name>